<dbReference type="PANTHER" id="PTHR33877">
    <property type="entry name" value="SLL1193 PROTEIN"/>
    <property type="match status" value="1"/>
</dbReference>
<dbReference type="Proteomes" id="UP000826725">
    <property type="component" value="Chromosome"/>
</dbReference>
<dbReference type="AlphaFoldDB" id="A0A8D5JQ21"/>
<dbReference type="GO" id="GO:0003676">
    <property type="term" value="F:nucleic acid binding"/>
    <property type="evidence" value="ECO:0007669"/>
    <property type="project" value="InterPro"/>
</dbReference>
<dbReference type="CDD" id="cd00085">
    <property type="entry name" value="HNHc"/>
    <property type="match status" value="1"/>
</dbReference>
<dbReference type="SMART" id="SM00507">
    <property type="entry name" value="HNHc"/>
    <property type="match status" value="1"/>
</dbReference>
<evidence type="ECO:0000313" key="2">
    <source>
        <dbReference type="EMBL" id="BCL61910.1"/>
    </source>
</evidence>
<dbReference type="RefSeq" id="WP_228854322.1">
    <property type="nucleotide sequence ID" value="NZ_AP024086.1"/>
</dbReference>
<accession>A0A8D5JQ21</accession>
<dbReference type="PANTHER" id="PTHR33877:SF2">
    <property type="entry name" value="OS07G0170200 PROTEIN"/>
    <property type="match status" value="1"/>
</dbReference>
<reference evidence="2" key="1">
    <citation type="submission" date="2020-09" db="EMBL/GenBank/DDBJ databases">
        <title>Desulfogranum mesoprofundum gen. nov., sp. nov., a novel mesophilic, sulfate-reducing chemolithoautotroph isolated from a deep-sea hydrothermal vent chimney in the Suiyo Seamount.</title>
        <authorList>
            <person name="Hashimoto Y."/>
            <person name="Nakagawa S."/>
        </authorList>
    </citation>
    <scope>NUCLEOTIDE SEQUENCE</scope>
    <source>
        <strain evidence="2">KT2</strain>
    </source>
</reference>
<keyword evidence="3" id="KW-1185">Reference proteome</keyword>
<protein>
    <recommendedName>
        <fullName evidence="1">HNH nuclease domain-containing protein</fullName>
    </recommendedName>
</protein>
<dbReference type="InterPro" id="IPR002711">
    <property type="entry name" value="HNH"/>
</dbReference>
<sequence>MFKDQVIERILNEFGEPSRTTAKVKAWDITQEIGLVIQTDSPNKVDHAFVWLPYPPENGEIPEVALEYAGETGRHSNTYASPGLEKGKPALKLIITSPNELDDLIQYIIAYKSFAPLPKIKSNPLVQQNGTSRTKEDLQTVDVDSMPKPQPKKTRRKAIPRTVQREVWQRDGGMCVECGSKAYLCFDHIVPFSKGGSNTVRNIQLLCENCNLSKGNRI</sequence>
<gene>
    <name evidence="2" type="ORF">DGMP_26030</name>
</gene>
<evidence type="ECO:0000313" key="3">
    <source>
        <dbReference type="Proteomes" id="UP000826725"/>
    </source>
</evidence>
<name>A0A8D5JQ21_9BACT</name>
<dbReference type="Pfam" id="PF01844">
    <property type="entry name" value="HNH"/>
    <property type="match status" value="1"/>
</dbReference>
<dbReference type="KEGG" id="dbk:DGMP_26030"/>
<evidence type="ECO:0000259" key="1">
    <source>
        <dbReference type="SMART" id="SM00507"/>
    </source>
</evidence>
<dbReference type="GO" id="GO:0004519">
    <property type="term" value="F:endonuclease activity"/>
    <property type="evidence" value="ECO:0007669"/>
    <property type="project" value="InterPro"/>
</dbReference>
<feature type="domain" description="HNH nuclease" evidence="1">
    <location>
        <begin position="162"/>
        <end position="212"/>
    </location>
</feature>
<dbReference type="InterPro" id="IPR003615">
    <property type="entry name" value="HNH_nuc"/>
</dbReference>
<dbReference type="EMBL" id="AP024086">
    <property type="protein sequence ID" value="BCL61910.1"/>
    <property type="molecule type" value="Genomic_DNA"/>
</dbReference>
<dbReference type="InterPro" id="IPR052892">
    <property type="entry name" value="NA-targeting_endonuclease"/>
</dbReference>
<organism evidence="2 3">
    <name type="scientific">Desulfomarina profundi</name>
    <dbReference type="NCBI Taxonomy" id="2772557"/>
    <lineage>
        <taxon>Bacteria</taxon>
        <taxon>Pseudomonadati</taxon>
        <taxon>Thermodesulfobacteriota</taxon>
        <taxon>Desulfobulbia</taxon>
        <taxon>Desulfobulbales</taxon>
        <taxon>Desulfobulbaceae</taxon>
        <taxon>Desulfomarina</taxon>
    </lineage>
</organism>
<dbReference type="GO" id="GO:0008270">
    <property type="term" value="F:zinc ion binding"/>
    <property type="evidence" value="ECO:0007669"/>
    <property type="project" value="InterPro"/>
</dbReference>
<proteinExistence type="predicted"/>